<evidence type="ECO:0000313" key="1">
    <source>
        <dbReference type="EMBL" id="KAJ3556492.1"/>
    </source>
</evidence>
<protein>
    <submittedName>
        <fullName evidence="1">Uncharacterized protein</fullName>
    </submittedName>
</protein>
<comment type="caution">
    <text evidence="1">The sequence shown here is derived from an EMBL/GenBank/DDBJ whole genome shotgun (WGS) entry which is preliminary data.</text>
</comment>
<evidence type="ECO:0000313" key="2">
    <source>
        <dbReference type="Proteomes" id="UP001148662"/>
    </source>
</evidence>
<sequence>MSIQYETNSEDVRRLFEEHGEIKTFFDLISNRGMVFVTYYDIRAAERARERLQGSEISGRPIDVHYSLPRDDHGSRGAEKDRNQQLQGTLLVTLRNSTTGQPIDDNEVRRKFQQFGDVRSVRMVSDRTDQRYVEFFDTRACEEAHDRLRHQGLQDGVMEIVFASELDNPRAQSPR</sequence>
<dbReference type="Proteomes" id="UP001148662">
    <property type="component" value="Unassembled WGS sequence"/>
</dbReference>
<proteinExistence type="predicted"/>
<accession>A0ACC1TA37</accession>
<gene>
    <name evidence="1" type="ORF">NM688_g2003</name>
</gene>
<organism evidence="1 2">
    <name type="scientific">Phlebia brevispora</name>
    <dbReference type="NCBI Taxonomy" id="194682"/>
    <lineage>
        <taxon>Eukaryota</taxon>
        <taxon>Fungi</taxon>
        <taxon>Dikarya</taxon>
        <taxon>Basidiomycota</taxon>
        <taxon>Agaricomycotina</taxon>
        <taxon>Agaricomycetes</taxon>
        <taxon>Polyporales</taxon>
        <taxon>Meruliaceae</taxon>
        <taxon>Phlebia</taxon>
    </lineage>
</organism>
<dbReference type="EMBL" id="JANHOG010000236">
    <property type="protein sequence ID" value="KAJ3556492.1"/>
    <property type="molecule type" value="Genomic_DNA"/>
</dbReference>
<keyword evidence="2" id="KW-1185">Reference proteome</keyword>
<reference evidence="1" key="1">
    <citation type="submission" date="2022-07" db="EMBL/GenBank/DDBJ databases">
        <title>Genome Sequence of Phlebia brevispora.</title>
        <authorList>
            <person name="Buettner E."/>
        </authorList>
    </citation>
    <scope>NUCLEOTIDE SEQUENCE</scope>
    <source>
        <strain evidence="1">MPL23</strain>
    </source>
</reference>
<name>A0ACC1TA37_9APHY</name>